<reference evidence="1 2" key="1">
    <citation type="submission" date="2024-07" db="EMBL/GenBank/DDBJ databases">
        <title>Section-level genome sequencing and comparative genomics of Aspergillus sections Usti and Cavernicolus.</title>
        <authorList>
            <consortium name="Lawrence Berkeley National Laboratory"/>
            <person name="Nybo J.L."/>
            <person name="Vesth T.C."/>
            <person name="Theobald S."/>
            <person name="Frisvad J.C."/>
            <person name="Larsen T.O."/>
            <person name="Kjaerboelling I."/>
            <person name="Rothschild-Mancinelli K."/>
            <person name="Lyhne E.K."/>
            <person name="Kogle M.E."/>
            <person name="Barry K."/>
            <person name="Clum A."/>
            <person name="Na H."/>
            <person name="Ledsgaard L."/>
            <person name="Lin J."/>
            <person name="Lipzen A."/>
            <person name="Kuo A."/>
            <person name="Riley R."/>
            <person name="Mondo S."/>
            <person name="LaButti K."/>
            <person name="Haridas S."/>
            <person name="Pangalinan J."/>
            <person name="Salamov A.A."/>
            <person name="Simmons B.A."/>
            <person name="Magnuson J.K."/>
            <person name="Chen J."/>
            <person name="Drula E."/>
            <person name="Henrissat B."/>
            <person name="Wiebenga A."/>
            <person name="Lubbers R.J."/>
            <person name="Gomes A.C."/>
            <person name="Makela M.R."/>
            <person name="Stajich J."/>
            <person name="Grigoriev I.V."/>
            <person name="Mortensen U.H."/>
            <person name="De vries R.P."/>
            <person name="Baker S.E."/>
            <person name="Andersen M.R."/>
        </authorList>
    </citation>
    <scope>NUCLEOTIDE SEQUENCE [LARGE SCALE GENOMIC DNA]</scope>
    <source>
        <strain evidence="1 2">CBS 600.67</strain>
    </source>
</reference>
<proteinExistence type="predicted"/>
<dbReference type="Proteomes" id="UP001610335">
    <property type="component" value="Unassembled WGS sequence"/>
</dbReference>
<gene>
    <name evidence="1" type="ORF">BDW59DRAFT_131835</name>
</gene>
<protein>
    <submittedName>
        <fullName evidence="1">Uncharacterized protein</fullName>
    </submittedName>
</protein>
<evidence type="ECO:0000313" key="2">
    <source>
        <dbReference type="Proteomes" id="UP001610335"/>
    </source>
</evidence>
<dbReference type="EMBL" id="JBFXLS010000090">
    <property type="protein sequence ID" value="KAL2817693.1"/>
    <property type="molecule type" value="Genomic_DNA"/>
</dbReference>
<evidence type="ECO:0000313" key="1">
    <source>
        <dbReference type="EMBL" id="KAL2817693.1"/>
    </source>
</evidence>
<accession>A0ABR4HSN2</accession>
<name>A0ABR4HSN2_9EURO</name>
<keyword evidence="2" id="KW-1185">Reference proteome</keyword>
<comment type="caution">
    <text evidence="1">The sequence shown here is derived from an EMBL/GenBank/DDBJ whole genome shotgun (WGS) entry which is preliminary data.</text>
</comment>
<sequence length="153" mass="17891">MLVSDSRIKLEPPEGRGRVTDGLYPVKMPAPARYYEAMILLMPRDCRGQLTMGHWRVDARYMLRLDHCRGQNLNLDDIEPFREYAKRLTEEEYDTQKGDQTGTRYFCQLYLDMKRSNKLPAPERAQTPGEGWNFARLLPEYGIPFEESEIALD</sequence>
<organism evidence="1 2">
    <name type="scientific">Aspergillus cavernicola</name>
    <dbReference type="NCBI Taxonomy" id="176166"/>
    <lineage>
        <taxon>Eukaryota</taxon>
        <taxon>Fungi</taxon>
        <taxon>Dikarya</taxon>
        <taxon>Ascomycota</taxon>
        <taxon>Pezizomycotina</taxon>
        <taxon>Eurotiomycetes</taxon>
        <taxon>Eurotiomycetidae</taxon>
        <taxon>Eurotiales</taxon>
        <taxon>Aspergillaceae</taxon>
        <taxon>Aspergillus</taxon>
        <taxon>Aspergillus subgen. Nidulantes</taxon>
    </lineage>
</organism>